<protein>
    <recommendedName>
        <fullName evidence="1">Reverse transcriptase domain-containing protein</fullName>
    </recommendedName>
</protein>
<dbReference type="InterPro" id="IPR043502">
    <property type="entry name" value="DNA/RNA_pol_sf"/>
</dbReference>
<accession>A0A5P9NWM5</accession>
<keyword evidence="2" id="KW-0496">Mitochondrion</keyword>
<dbReference type="RefSeq" id="YP_009710018.1">
    <property type="nucleotide sequence ID" value="NC_045180.1"/>
</dbReference>
<name>A0A5P9NWM5_COLSC</name>
<geneLocation type="mitochondrion" evidence="2"/>
<dbReference type="SUPFAM" id="SSF56672">
    <property type="entry name" value="DNA/RNA polymerases"/>
    <property type="match status" value="1"/>
</dbReference>
<dbReference type="PANTHER" id="PTHR34047:SF2">
    <property type="entry name" value="NUCLEAR INTRON MATURASE 1, MITOCHONDRIAL"/>
    <property type="match status" value="1"/>
</dbReference>
<proteinExistence type="predicted"/>
<dbReference type="InterPro" id="IPR051083">
    <property type="entry name" value="GrpII_Intron_Splice-Mob/Def"/>
</dbReference>
<dbReference type="SMART" id="SM00507">
    <property type="entry name" value="HNHc"/>
    <property type="match status" value="1"/>
</dbReference>
<dbReference type="GO" id="GO:0005739">
    <property type="term" value="C:mitochondrion"/>
    <property type="evidence" value="ECO:0007669"/>
    <property type="project" value="UniProtKB-ARBA"/>
</dbReference>
<dbReference type="InterPro" id="IPR000477">
    <property type="entry name" value="RT_dom"/>
</dbReference>
<dbReference type="GO" id="GO:0006397">
    <property type="term" value="P:mRNA processing"/>
    <property type="evidence" value="ECO:0007669"/>
    <property type="project" value="InterPro"/>
</dbReference>
<dbReference type="AlphaFoldDB" id="A0A5P9NWM5"/>
<dbReference type="PANTHER" id="PTHR34047">
    <property type="entry name" value="NUCLEAR INTRON MATURASE 1, MITOCHONDRIAL-RELATED"/>
    <property type="match status" value="1"/>
</dbReference>
<dbReference type="CDD" id="cd00085">
    <property type="entry name" value="HNHc"/>
    <property type="match status" value="1"/>
</dbReference>
<sequence>MLSGNEATRRHRHPCRIGYDLSCGEELTQETIACRKKETLELATSKTFLNRTFDQQLSVPRKREMVAGCPTERVRRDHVGAIGAHMTTQRLTLYNIGSRDGVSGWRRLPHSKMDSHQKRTVWSICCIDSKGTIGRTGDPLTRNWSEVQRLRSTRLYGKGAKTTDEDVACASSITMNHVRSDEPGSSTPKYMARMNAIWNLSKEGHTPINGLFSLAKDINLWVAAYKKLAPNPGSMTAGGAGGTIDGTSLSTLKRLRDAVISGEFQFGITRRVYIPKEKGGKRPLGIPEFQDRLVQEILRTLLEIVFEPRFSEASHGFRPGRSQHTCLKYIRRTFQGVNWIIEGDITKCFDTISHPVCMKILEKHIQDQRLIQLVGKGLKTKTLMPDGNIEKTLTGTPQGGVLSPLLSNIVLHELDMFVERLKKIVDRGKKRRQNPLYSQWMGKASYLRKKGKKEMVKEAIREARKVGYGDPFDAKYLKIVYARFADDFLIGIIGPKRLAQRIRALVAKFLRNRLKLELSLDKTKITRTKDNKTPFLGYLISYSPTVVFTSCRRYQGKWRKIRVHKQGIMSLLIDMPKVISRLHNKGFCDPKGNPQPNFRYLHDPQSYSVSRLSSVLRGLANYYHLAETKRRGIGRITYIIQHSLAQLFAAKFKLRTRAQVFKRAGRDLSKPILTKKRKVAAGTTDQQLTKWAEEAGGIVTPAPIRLPYTKSCEISPPDVKSLSSNWKAQQPIKDPLEMLNWRSLRGRNLLISPCAICGSNEEVEMHHVRGLKDIKGRSLVEQLMIAAKRKQIPLCKKHHMEVHGRKER</sequence>
<dbReference type="Pfam" id="PF00078">
    <property type="entry name" value="RVT_1"/>
    <property type="match status" value="1"/>
</dbReference>
<evidence type="ECO:0000313" key="2">
    <source>
        <dbReference type="EMBL" id="QFU80123.1"/>
    </source>
</evidence>
<dbReference type="EMBL" id="MN613583">
    <property type="protein sequence ID" value="QFU80123.1"/>
    <property type="molecule type" value="Genomic_DNA"/>
</dbReference>
<dbReference type="Pfam" id="PF01348">
    <property type="entry name" value="Intron_maturas2"/>
    <property type="match status" value="1"/>
</dbReference>
<feature type="domain" description="Reverse transcriptase" evidence="1">
    <location>
        <begin position="255"/>
        <end position="540"/>
    </location>
</feature>
<dbReference type="InterPro" id="IPR024937">
    <property type="entry name" value="Domain_X"/>
</dbReference>
<dbReference type="GeneID" id="42369824"/>
<dbReference type="InterPro" id="IPR049030">
    <property type="entry name" value="AI2M-like_HNH"/>
</dbReference>
<gene>
    <name evidence="2" type="primary">orf808</name>
</gene>
<reference evidence="2" key="1">
    <citation type="submission" date="2019-10" db="EMBL/GenBank/DDBJ databases">
        <title>Complete mitogenome of the streptophyte green alga Coleochaete scutata (Coleochaetophyceae).</title>
        <authorList>
            <person name="Turmel M."/>
            <person name="Otis C."/>
            <person name="Lemieux C."/>
        </authorList>
    </citation>
    <scope>NUCLEOTIDE SEQUENCE</scope>
</reference>
<dbReference type="InterPro" id="IPR003615">
    <property type="entry name" value="HNH_nuc"/>
</dbReference>
<dbReference type="PROSITE" id="PS50878">
    <property type="entry name" value="RT_POL"/>
    <property type="match status" value="1"/>
</dbReference>
<evidence type="ECO:0000259" key="1">
    <source>
        <dbReference type="PROSITE" id="PS50878"/>
    </source>
</evidence>
<organism evidence="2">
    <name type="scientific">Coleochaete scutata</name>
    <dbReference type="NCBI Taxonomy" id="3125"/>
    <lineage>
        <taxon>Eukaryota</taxon>
        <taxon>Viridiplantae</taxon>
        <taxon>Streptophyta</taxon>
        <taxon>Coleochaetophyceae</taxon>
        <taxon>Coleochaetales</taxon>
        <taxon>Coleochaetaceae</taxon>
        <taxon>Coleochaete</taxon>
    </lineage>
</organism>
<dbReference type="CDD" id="cd01651">
    <property type="entry name" value="RT_G2_intron"/>
    <property type="match status" value="1"/>
</dbReference>
<dbReference type="Pfam" id="PF21368">
    <property type="entry name" value="AI2M-like_HNH"/>
    <property type="match status" value="1"/>
</dbReference>